<proteinExistence type="predicted"/>
<dbReference type="Proteomes" id="UP000003009">
    <property type="component" value="Unassembled WGS sequence"/>
</dbReference>
<dbReference type="AlphaFoldDB" id="C4GMI9"/>
<protein>
    <recommendedName>
        <fullName evidence="4">Knr4/Smi1-like domain-containing protein</fullName>
    </recommendedName>
</protein>
<feature type="region of interest" description="Disordered" evidence="1">
    <location>
        <begin position="1"/>
        <end position="20"/>
    </location>
</feature>
<evidence type="ECO:0000313" key="2">
    <source>
        <dbReference type="EMBL" id="EEP66947.1"/>
    </source>
</evidence>
<accession>C4GMI9</accession>
<gene>
    <name evidence="2" type="ORF">GCWU000324_02923</name>
</gene>
<dbReference type="HOGENOM" id="CLU_138392_0_0_4"/>
<dbReference type="OrthoDB" id="8794977at2"/>
<name>C4GMI9_9NEIS</name>
<dbReference type="GeneID" id="84907865"/>
<dbReference type="STRING" id="629741.GCWU000324_02923"/>
<sequence length="167" mass="19357">MPPEPLFPQRSTPAPLPPELTDFHSPSYQHALTAYNLAHEIHGDAILFDHAQAARSNRQLWRDYPELRGQYWQIGSSGQGDFWLLRRDGNICWYDHDLGEITPAAIVDFDITFDQFLALSAYLAQIERTLDTNEHYFANPAHRQAFADTLNRIAQGLFARYPYRYFD</sequence>
<keyword evidence="3" id="KW-1185">Reference proteome</keyword>
<evidence type="ECO:0008006" key="4">
    <source>
        <dbReference type="Google" id="ProtNLM"/>
    </source>
</evidence>
<reference evidence="2" key="1">
    <citation type="submission" date="2009-04" db="EMBL/GenBank/DDBJ databases">
        <authorList>
            <person name="Weinstock G."/>
            <person name="Sodergren E."/>
            <person name="Clifton S."/>
            <person name="Fulton L."/>
            <person name="Fulton B."/>
            <person name="Courtney L."/>
            <person name="Fronick C."/>
            <person name="Harrison M."/>
            <person name="Strong C."/>
            <person name="Farmer C."/>
            <person name="Delahaunty K."/>
            <person name="Markovic C."/>
            <person name="Hall O."/>
            <person name="Minx P."/>
            <person name="Tomlinson C."/>
            <person name="Mitreva M."/>
            <person name="Nelson J."/>
            <person name="Hou S."/>
            <person name="Wollam A."/>
            <person name="Pepin K.H."/>
            <person name="Johnson M."/>
            <person name="Bhonagiri V."/>
            <person name="Nash W.E."/>
            <person name="Warren W."/>
            <person name="Chinwalla A."/>
            <person name="Mardis E.R."/>
            <person name="Wilson R.K."/>
        </authorList>
    </citation>
    <scope>NUCLEOTIDE SEQUENCE [LARGE SCALE GENOMIC DNA]</scope>
    <source>
        <strain evidence="2">ATCC 51147</strain>
    </source>
</reference>
<dbReference type="RefSeq" id="WP_003798542.1">
    <property type="nucleotide sequence ID" value="NZ_GG665873.1"/>
</dbReference>
<organism evidence="2 3">
    <name type="scientific">Kingella oralis ATCC 51147</name>
    <dbReference type="NCBI Taxonomy" id="629741"/>
    <lineage>
        <taxon>Bacteria</taxon>
        <taxon>Pseudomonadati</taxon>
        <taxon>Pseudomonadota</taxon>
        <taxon>Betaproteobacteria</taxon>
        <taxon>Neisseriales</taxon>
        <taxon>Neisseriaceae</taxon>
        <taxon>Kingella</taxon>
    </lineage>
</organism>
<dbReference type="EMBL" id="ACJW02000007">
    <property type="protein sequence ID" value="EEP66947.1"/>
    <property type="molecule type" value="Genomic_DNA"/>
</dbReference>
<evidence type="ECO:0000256" key="1">
    <source>
        <dbReference type="SAM" id="MobiDB-lite"/>
    </source>
</evidence>
<evidence type="ECO:0000313" key="3">
    <source>
        <dbReference type="Proteomes" id="UP000003009"/>
    </source>
</evidence>
<comment type="caution">
    <text evidence="2">The sequence shown here is derived from an EMBL/GenBank/DDBJ whole genome shotgun (WGS) entry which is preliminary data.</text>
</comment>